<dbReference type="PANTHER" id="PTHR43427">
    <property type="entry name" value="CHLORIDE CHANNEL PROTEIN CLC-E"/>
    <property type="match status" value="1"/>
</dbReference>
<comment type="subcellular location">
    <subcellularLocation>
        <location evidence="1">Membrane</location>
        <topology evidence="1">Multi-pass membrane protein</topology>
    </subcellularLocation>
</comment>
<protein>
    <submittedName>
        <fullName evidence="11">H+/Cl- antiporter ClcA</fullName>
    </submittedName>
</protein>
<keyword evidence="9" id="KW-0407">Ion channel</keyword>
<feature type="transmembrane region" description="Helical" evidence="10">
    <location>
        <begin position="312"/>
        <end position="335"/>
    </location>
</feature>
<evidence type="ECO:0000256" key="4">
    <source>
        <dbReference type="ARBA" id="ARBA00022989"/>
    </source>
</evidence>
<keyword evidence="5" id="KW-0406">Ion transport</keyword>
<dbReference type="Proteomes" id="UP000577362">
    <property type="component" value="Unassembled WGS sequence"/>
</dbReference>
<dbReference type="GO" id="GO:0034707">
    <property type="term" value="C:chloride channel complex"/>
    <property type="evidence" value="ECO:0007669"/>
    <property type="project" value="UniProtKB-KW"/>
</dbReference>
<feature type="transmembrane region" description="Helical" evidence="10">
    <location>
        <begin position="347"/>
        <end position="373"/>
    </location>
</feature>
<dbReference type="AlphaFoldDB" id="A0A840BQG8"/>
<evidence type="ECO:0000256" key="1">
    <source>
        <dbReference type="ARBA" id="ARBA00004141"/>
    </source>
</evidence>
<organism evidence="11 12">
    <name type="scientific">Chelatococcus caeni</name>
    <dbReference type="NCBI Taxonomy" id="1348468"/>
    <lineage>
        <taxon>Bacteria</taxon>
        <taxon>Pseudomonadati</taxon>
        <taxon>Pseudomonadota</taxon>
        <taxon>Alphaproteobacteria</taxon>
        <taxon>Hyphomicrobiales</taxon>
        <taxon>Chelatococcaceae</taxon>
        <taxon>Chelatococcus</taxon>
    </lineage>
</organism>
<keyword evidence="7" id="KW-0869">Chloride channel</keyword>
<feature type="transmembrane region" description="Helical" evidence="10">
    <location>
        <begin position="158"/>
        <end position="181"/>
    </location>
</feature>
<evidence type="ECO:0000256" key="8">
    <source>
        <dbReference type="ARBA" id="ARBA00023214"/>
    </source>
</evidence>
<keyword evidence="8" id="KW-0868">Chloride</keyword>
<dbReference type="SUPFAM" id="SSF81340">
    <property type="entry name" value="Clc chloride channel"/>
    <property type="match status" value="1"/>
</dbReference>
<evidence type="ECO:0000256" key="3">
    <source>
        <dbReference type="ARBA" id="ARBA00022692"/>
    </source>
</evidence>
<dbReference type="InterPro" id="IPR050368">
    <property type="entry name" value="ClC-type_chloride_channel"/>
</dbReference>
<dbReference type="PRINTS" id="PR00762">
    <property type="entry name" value="CLCHANNEL"/>
</dbReference>
<evidence type="ECO:0000256" key="6">
    <source>
        <dbReference type="ARBA" id="ARBA00023136"/>
    </source>
</evidence>
<keyword evidence="6 10" id="KW-0472">Membrane</keyword>
<feature type="transmembrane region" description="Helical" evidence="10">
    <location>
        <begin position="232"/>
        <end position="258"/>
    </location>
</feature>
<keyword evidence="4 10" id="KW-1133">Transmembrane helix</keyword>
<feature type="transmembrane region" description="Helical" evidence="10">
    <location>
        <begin position="58"/>
        <end position="77"/>
    </location>
</feature>
<proteinExistence type="predicted"/>
<feature type="transmembrane region" description="Helical" evidence="10">
    <location>
        <begin position="107"/>
        <end position="127"/>
    </location>
</feature>
<dbReference type="GO" id="GO:0005254">
    <property type="term" value="F:chloride channel activity"/>
    <property type="evidence" value="ECO:0007669"/>
    <property type="project" value="UniProtKB-KW"/>
</dbReference>
<gene>
    <name evidence="11" type="ORF">GGR16_000226</name>
</gene>
<evidence type="ECO:0000256" key="5">
    <source>
        <dbReference type="ARBA" id="ARBA00023065"/>
    </source>
</evidence>
<evidence type="ECO:0000313" key="12">
    <source>
        <dbReference type="Proteomes" id="UP000577362"/>
    </source>
</evidence>
<dbReference type="InterPro" id="IPR001807">
    <property type="entry name" value="ClC"/>
</dbReference>
<dbReference type="CDD" id="cd01034">
    <property type="entry name" value="EriC_like"/>
    <property type="match status" value="1"/>
</dbReference>
<sequence>MPHARFRRQRVALLSVTLWKRRLVFLFGAIVVSLASVAFARAADGAGAFFQFWSGELPYLPLVVTPLGYAFCAWCVAKYFPGAQGSGIPQAIAARATRDLDHRQRLLGLRVAVGKVLLTTVALAVGASVGREGPTVQIGASVMLIAASFAGIAHQRGFVLAGAAAGIAAAFNTPLAGVVFAIEEMARAFERRITGLVITAVLVAGVTSLALLGSYQYFGGVASHLGEPRQWLAVPVCGLVGGVLGGLFSRGVIGLTFAREGVFGRLKARPFLFAAGCGLLVAALGLVTAGFATGSGYDQTREVLEGEGLLPWYYGLAKLLTTLVSSACGIAGGLFSPSLAVGASLAALVEPILPAMPLGALGILAMVAYFAGVVQAPLTAFVIVYEMTSDTRMVVPLMATSLIAAGVSRLVSAEPLYHTLARGFTPRAVAEERQREKTEA</sequence>
<dbReference type="PANTHER" id="PTHR43427:SF6">
    <property type="entry name" value="CHLORIDE CHANNEL PROTEIN CLC-E"/>
    <property type="match status" value="1"/>
</dbReference>
<feature type="transmembrane region" description="Helical" evidence="10">
    <location>
        <begin position="270"/>
        <end position="292"/>
    </location>
</feature>
<reference evidence="11 12" key="1">
    <citation type="submission" date="2020-08" db="EMBL/GenBank/DDBJ databases">
        <title>Genomic Encyclopedia of Type Strains, Phase IV (KMG-IV): sequencing the most valuable type-strain genomes for metagenomic binning, comparative biology and taxonomic classification.</title>
        <authorList>
            <person name="Goeker M."/>
        </authorList>
    </citation>
    <scope>NUCLEOTIDE SEQUENCE [LARGE SCALE GENOMIC DNA]</scope>
    <source>
        <strain evidence="11 12">DSM 103737</strain>
    </source>
</reference>
<feature type="transmembrane region" description="Helical" evidence="10">
    <location>
        <begin position="193"/>
        <end position="212"/>
    </location>
</feature>
<dbReference type="EMBL" id="JACIEN010000001">
    <property type="protein sequence ID" value="MBB4015220.1"/>
    <property type="molecule type" value="Genomic_DNA"/>
</dbReference>
<dbReference type="Pfam" id="PF00654">
    <property type="entry name" value="Voltage_CLC"/>
    <property type="match status" value="1"/>
</dbReference>
<comment type="caution">
    <text evidence="11">The sequence shown here is derived from an EMBL/GenBank/DDBJ whole genome shotgun (WGS) entry which is preliminary data.</text>
</comment>
<evidence type="ECO:0000256" key="9">
    <source>
        <dbReference type="ARBA" id="ARBA00023303"/>
    </source>
</evidence>
<dbReference type="RefSeq" id="WP_019401307.1">
    <property type="nucleotide sequence ID" value="NZ_JACIEN010000001.1"/>
</dbReference>
<evidence type="ECO:0000313" key="11">
    <source>
        <dbReference type="EMBL" id="MBB4015220.1"/>
    </source>
</evidence>
<accession>A0A840BQG8</accession>
<keyword evidence="3 10" id="KW-0812">Transmembrane</keyword>
<evidence type="ECO:0000256" key="2">
    <source>
        <dbReference type="ARBA" id="ARBA00022448"/>
    </source>
</evidence>
<name>A0A840BQG8_9HYPH</name>
<keyword evidence="12" id="KW-1185">Reference proteome</keyword>
<dbReference type="InterPro" id="IPR014743">
    <property type="entry name" value="Cl-channel_core"/>
</dbReference>
<dbReference type="Gene3D" id="1.10.3080.10">
    <property type="entry name" value="Clc chloride channel"/>
    <property type="match status" value="1"/>
</dbReference>
<evidence type="ECO:0000256" key="7">
    <source>
        <dbReference type="ARBA" id="ARBA00023173"/>
    </source>
</evidence>
<keyword evidence="2" id="KW-0813">Transport</keyword>
<evidence type="ECO:0000256" key="10">
    <source>
        <dbReference type="SAM" id="Phobius"/>
    </source>
</evidence>